<dbReference type="RefSeq" id="WP_102951492.1">
    <property type="nucleotide sequence ID" value="NZ_CP024847.1"/>
</dbReference>
<dbReference type="KEGG" id="nba:CUN60_07755"/>
<organism evidence="1 2">
    <name type="scientific">Aquella oligotrophica</name>
    <dbReference type="NCBI Taxonomy" id="2067065"/>
    <lineage>
        <taxon>Bacteria</taxon>
        <taxon>Pseudomonadati</taxon>
        <taxon>Pseudomonadota</taxon>
        <taxon>Betaproteobacteria</taxon>
        <taxon>Neisseriales</taxon>
        <taxon>Neisseriaceae</taxon>
        <taxon>Aquella</taxon>
    </lineage>
</organism>
<dbReference type="EMBL" id="CP024847">
    <property type="protein sequence ID" value="AUR52196.1"/>
    <property type="molecule type" value="Genomic_DNA"/>
</dbReference>
<evidence type="ECO:0000313" key="2">
    <source>
        <dbReference type="Proteomes" id="UP000236655"/>
    </source>
</evidence>
<gene>
    <name evidence="1" type="ORF">CUN60_07755</name>
</gene>
<keyword evidence="2" id="KW-1185">Reference proteome</keyword>
<protein>
    <recommendedName>
        <fullName evidence="3">Phasin family protein</fullName>
    </recommendedName>
</protein>
<name>A0A2I7N6U6_9NEIS</name>
<dbReference type="Proteomes" id="UP000236655">
    <property type="component" value="Chromosome"/>
</dbReference>
<accession>A0A2I7N6U6</accession>
<dbReference type="AlphaFoldDB" id="A0A2I7N6U6"/>
<reference evidence="2" key="1">
    <citation type="submission" date="2017-11" db="EMBL/GenBank/DDBJ databases">
        <authorList>
            <person name="Chan K.G."/>
            <person name="Lee L.S."/>
        </authorList>
    </citation>
    <scope>NUCLEOTIDE SEQUENCE [LARGE SCALE GENOMIC DNA]</scope>
    <source>
        <strain evidence="2">DSM 100970</strain>
    </source>
</reference>
<evidence type="ECO:0008006" key="3">
    <source>
        <dbReference type="Google" id="ProtNLM"/>
    </source>
</evidence>
<proteinExistence type="predicted"/>
<evidence type="ECO:0000313" key="1">
    <source>
        <dbReference type="EMBL" id="AUR52196.1"/>
    </source>
</evidence>
<sequence>MPKNNHKNYELPNQQTLNDAYNAFCNLAESVLELNKTCFEQAKMFFEANLDHAKQLYKVSTPEEFTSILSHVATQNSSMLAKAYLEELNVILQMYNKITTSSQSGLSAARLDGFQVYDFYSKLLPNPVSLKLDEVVKETANGNYTGFQAIHQFAEKMLSLYGSTVKESAEGLMANLENAAKK</sequence>